<organism evidence="1 2">
    <name type="scientific">Exophiala bonariae</name>
    <dbReference type="NCBI Taxonomy" id="1690606"/>
    <lineage>
        <taxon>Eukaryota</taxon>
        <taxon>Fungi</taxon>
        <taxon>Dikarya</taxon>
        <taxon>Ascomycota</taxon>
        <taxon>Pezizomycotina</taxon>
        <taxon>Eurotiomycetes</taxon>
        <taxon>Chaetothyriomycetidae</taxon>
        <taxon>Chaetothyriales</taxon>
        <taxon>Herpotrichiellaceae</taxon>
        <taxon>Exophiala</taxon>
    </lineage>
</organism>
<protein>
    <recommendedName>
        <fullName evidence="3">Carboxymuconolactone decarboxylase-like domain-containing protein</fullName>
    </recommendedName>
</protein>
<dbReference type="EMBL" id="JAVRRD010000014">
    <property type="protein sequence ID" value="KAK5051892.1"/>
    <property type="molecule type" value="Genomic_DNA"/>
</dbReference>
<accession>A0AAV9NC80</accession>
<dbReference type="AlphaFoldDB" id="A0AAV9NC80"/>
<evidence type="ECO:0000313" key="1">
    <source>
        <dbReference type="EMBL" id="KAK5051892.1"/>
    </source>
</evidence>
<reference evidence="1 2" key="1">
    <citation type="submission" date="2023-08" db="EMBL/GenBank/DDBJ databases">
        <title>Black Yeasts Isolated from many extreme environments.</title>
        <authorList>
            <person name="Coleine C."/>
            <person name="Stajich J.E."/>
            <person name="Selbmann L."/>
        </authorList>
    </citation>
    <scope>NUCLEOTIDE SEQUENCE [LARGE SCALE GENOMIC DNA]</scope>
    <source>
        <strain evidence="1 2">CCFEE 5792</strain>
    </source>
</reference>
<dbReference type="RefSeq" id="XP_064705906.1">
    <property type="nucleotide sequence ID" value="XM_064846296.1"/>
</dbReference>
<comment type="caution">
    <text evidence="1">The sequence shown here is derived from an EMBL/GenBank/DDBJ whole genome shotgun (WGS) entry which is preliminary data.</text>
</comment>
<gene>
    <name evidence="1" type="ORF">LTR84_002695</name>
</gene>
<dbReference type="PANTHER" id="PTHR34846">
    <property type="entry name" value="4-CARBOXYMUCONOLACTONE DECARBOXYLASE FAMILY PROTEIN (AFU_ORTHOLOGUE AFUA_6G11590)"/>
    <property type="match status" value="1"/>
</dbReference>
<dbReference type="Gene3D" id="1.20.1290.10">
    <property type="entry name" value="AhpD-like"/>
    <property type="match status" value="1"/>
</dbReference>
<evidence type="ECO:0008006" key="3">
    <source>
        <dbReference type="Google" id="ProtNLM"/>
    </source>
</evidence>
<sequence length="159" mass="17366">MPTGEAIGPSGVLLHTPGLVFPFVTFSKNLAALPGISPRCREVIIILVSTLMETPVEVHLHKIQASTLGFTPDELNTIERAECPASLKEDEKVCFEVAKEMTLKIGTLKLELWDKAVEVLSKPGAAALVQNIAFYKYVSTFMNGFAGELPPKTLQGWNR</sequence>
<name>A0AAV9NC80_9EURO</name>
<dbReference type="SUPFAM" id="SSF69118">
    <property type="entry name" value="AhpD-like"/>
    <property type="match status" value="1"/>
</dbReference>
<dbReference type="PANTHER" id="PTHR34846:SF11">
    <property type="entry name" value="4-CARBOXYMUCONOLACTONE DECARBOXYLASE FAMILY PROTEIN (AFU_ORTHOLOGUE AFUA_6G11590)"/>
    <property type="match status" value="1"/>
</dbReference>
<dbReference type="GeneID" id="89970894"/>
<evidence type="ECO:0000313" key="2">
    <source>
        <dbReference type="Proteomes" id="UP001358417"/>
    </source>
</evidence>
<dbReference type="Proteomes" id="UP001358417">
    <property type="component" value="Unassembled WGS sequence"/>
</dbReference>
<keyword evidence="2" id="KW-1185">Reference proteome</keyword>
<dbReference type="InterPro" id="IPR029032">
    <property type="entry name" value="AhpD-like"/>
</dbReference>
<proteinExistence type="predicted"/>